<dbReference type="RefSeq" id="WP_264808829.1">
    <property type="nucleotide sequence ID" value="NZ_CP110226.1"/>
</dbReference>
<evidence type="ECO:0008006" key="4">
    <source>
        <dbReference type="Google" id="ProtNLM"/>
    </source>
</evidence>
<keyword evidence="3" id="KW-1185">Reference proteome</keyword>
<evidence type="ECO:0000313" key="2">
    <source>
        <dbReference type="EMBL" id="UZD22364.1"/>
    </source>
</evidence>
<proteinExistence type="predicted"/>
<name>A0ABY6MHB3_9BACT</name>
<feature type="signal peptide" evidence="1">
    <location>
        <begin position="1"/>
        <end position="26"/>
    </location>
</feature>
<dbReference type="PROSITE" id="PS51257">
    <property type="entry name" value="PROKAR_LIPOPROTEIN"/>
    <property type="match status" value="1"/>
</dbReference>
<reference evidence="2" key="1">
    <citation type="submission" date="2022-10" db="EMBL/GenBank/DDBJ databases">
        <title>Algoriphagus sp. a novel bacteria isolate from halophytes salicornia europaea.</title>
        <authorList>
            <person name="Peng Y."/>
            <person name="Jiang L."/>
            <person name="Lee J."/>
        </authorList>
    </citation>
    <scope>NUCLEOTIDE SEQUENCE</scope>
    <source>
        <strain evidence="2">TR-M5</strain>
    </source>
</reference>
<dbReference type="Proteomes" id="UP001163156">
    <property type="component" value="Chromosome"/>
</dbReference>
<keyword evidence="1" id="KW-0732">Signal</keyword>
<gene>
    <name evidence="2" type="ORF">OM944_17110</name>
</gene>
<protein>
    <recommendedName>
        <fullName evidence="4">PKD domain-containing protein</fullName>
    </recommendedName>
</protein>
<dbReference type="EMBL" id="CP110226">
    <property type="protein sequence ID" value="UZD22364.1"/>
    <property type="molecule type" value="Genomic_DNA"/>
</dbReference>
<accession>A0ABY6MHB3</accession>
<feature type="chain" id="PRO_5046526121" description="PKD domain-containing protein" evidence="1">
    <location>
        <begin position="27"/>
        <end position="252"/>
    </location>
</feature>
<organism evidence="2 3">
    <name type="scientific">Algoriphagus halophytocola</name>
    <dbReference type="NCBI Taxonomy" id="2991499"/>
    <lineage>
        <taxon>Bacteria</taxon>
        <taxon>Pseudomonadati</taxon>
        <taxon>Bacteroidota</taxon>
        <taxon>Cytophagia</taxon>
        <taxon>Cytophagales</taxon>
        <taxon>Cyclobacteriaceae</taxon>
        <taxon>Algoriphagus</taxon>
    </lineage>
</organism>
<evidence type="ECO:0000313" key="3">
    <source>
        <dbReference type="Proteomes" id="UP001163156"/>
    </source>
</evidence>
<sequence length="252" mass="26194">MKLFKPNFWMLAIVASLFFSACSSDGDDEPQTQSQANPTPDVPNDANAVLAAIKVNSNVPGGVSVPGVSGIAIDVASASFFDGNVGGSLVSVGEVKLNAKALTVPGGNAYISDPTDFSYDIVSGQDNSWEVAGGNGFAAFSHTTSTKMPGQVLFASTVGESFSRSGDVTVSIQSVPSNCQNILWVFSDGNTVVTKESKTTSVTFTASDLSGIKATSTGILQAAAYNYESGTYGGKKVYFINETVDSKYIEIN</sequence>
<evidence type="ECO:0000256" key="1">
    <source>
        <dbReference type="SAM" id="SignalP"/>
    </source>
</evidence>